<dbReference type="InterPro" id="IPR011723">
    <property type="entry name" value="Znf/thioredoxin_put"/>
</dbReference>
<feature type="region of interest" description="Disordered" evidence="1">
    <location>
        <begin position="39"/>
        <end position="122"/>
    </location>
</feature>
<accession>A0A023D2M0</accession>
<comment type="caution">
    <text evidence="3">The sequence shown here is derived from an EMBL/GenBank/DDBJ whole genome shotgun (WGS) entry which is preliminary data.</text>
</comment>
<gene>
    <name evidence="3" type="ORF">Amme_013_020</name>
</gene>
<evidence type="ECO:0000313" key="3">
    <source>
        <dbReference type="EMBL" id="GAJ28056.1"/>
    </source>
</evidence>
<organism evidence="3 4">
    <name type="scientific">Acidomonas methanolica NBRC 104435</name>
    <dbReference type="NCBI Taxonomy" id="1231351"/>
    <lineage>
        <taxon>Bacteria</taxon>
        <taxon>Pseudomonadati</taxon>
        <taxon>Pseudomonadota</taxon>
        <taxon>Alphaproteobacteria</taxon>
        <taxon>Acetobacterales</taxon>
        <taxon>Acetobacteraceae</taxon>
        <taxon>Acidomonas</taxon>
    </lineage>
</organism>
<dbReference type="RefSeq" id="WP_052511636.1">
    <property type="nucleotide sequence ID" value="NZ_BAND01000013.1"/>
</dbReference>
<dbReference type="OrthoDB" id="7159357at2"/>
<dbReference type="AlphaFoldDB" id="A0A023D2M0"/>
<proteinExistence type="predicted"/>
<evidence type="ECO:0000256" key="1">
    <source>
        <dbReference type="SAM" id="MobiDB-lite"/>
    </source>
</evidence>
<evidence type="ECO:0000313" key="4">
    <source>
        <dbReference type="Proteomes" id="UP000019760"/>
    </source>
</evidence>
<protein>
    <recommendedName>
        <fullName evidence="2">Zinc finger/thioredoxin putative domain-containing protein</fullName>
    </recommendedName>
</protein>
<dbReference type="EMBL" id="BAND01000013">
    <property type="protein sequence ID" value="GAJ28056.1"/>
    <property type="molecule type" value="Genomic_DNA"/>
</dbReference>
<feature type="compositionally biased region" description="Low complexity" evidence="1">
    <location>
        <begin position="95"/>
        <end position="113"/>
    </location>
</feature>
<evidence type="ECO:0000259" key="2">
    <source>
        <dbReference type="Pfam" id="PF13717"/>
    </source>
</evidence>
<feature type="domain" description="Zinc finger/thioredoxin putative" evidence="2">
    <location>
        <begin position="1"/>
        <end position="34"/>
    </location>
</feature>
<feature type="compositionally biased region" description="Acidic residues" evidence="1">
    <location>
        <begin position="62"/>
        <end position="75"/>
    </location>
</feature>
<feature type="compositionally biased region" description="Basic and acidic residues" evidence="1">
    <location>
        <begin position="39"/>
        <end position="48"/>
    </location>
</feature>
<reference evidence="4" key="1">
    <citation type="journal article" date="2014" name="FEMS Microbiol. Lett.">
        <title>Draft Genomic DNA Sequence of the Facultatively Methylotrophic Bacterium Acidomonas methanolica type strain MB58.</title>
        <authorList>
            <person name="Higashiura N."/>
            <person name="Hadano H."/>
            <person name="Hirakawa H."/>
            <person name="Matsutani M."/>
            <person name="Takabe S."/>
            <person name="Matsushita K."/>
            <person name="Azuma Y."/>
        </authorList>
    </citation>
    <scope>NUCLEOTIDE SEQUENCE [LARGE SCALE GENOMIC DNA]</scope>
    <source>
        <strain evidence="4">MB58</strain>
    </source>
</reference>
<name>A0A023D2M0_ACIMT</name>
<dbReference type="Pfam" id="PF13717">
    <property type="entry name" value="Zn_ribbon_4"/>
    <property type="match status" value="1"/>
</dbReference>
<dbReference type="Proteomes" id="UP000019760">
    <property type="component" value="Unassembled WGS sequence"/>
</dbReference>
<sequence length="178" mass="19147">MRIVCPKCDAVYEVPSVLVSTSRRLQCSRCGAGWFITPEEKAGGREPESLIAESVPPQLEEPGLEDQSGAEDEPEWAGPIEAEEHPEEQEPPPVAAAVTPLFAERPVSPDSRPIAPPAAPPSRQPLGGPVFWSVAWSASLAGVAGGLALLWHARNWIETIWPPGARLFTYCAHLLPTT</sequence>
<reference evidence="3 4" key="2">
    <citation type="journal article" date="2014" name="FEMS Microbiol. Lett.">
        <title>Draft genomic DNA sequence of the facultatively methylotrophic bacterium Acidomonas methanolica type strain MB58.</title>
        <authorList>
            <person name="Higashiura N."/>
            <person name="Hadano H."/>
            <person name="Hirakawa H."/>
            <person name="Matsutani M."/>
            <person name="Takabe S."/>
            <person name="Matsushita K."/>
            <person name="Azuma Y."/>
        </authorList>
    </citation>
    <scope>NUCLEOTIDE SEQUENCE [LARGE SCALE GENOMIC DNA]</scope>
    <source>
        <strain evidence="3 4">MB58</strain>
    </source>
</reference>
<keyword evidence="4" id="KW-1185">Reference proteome</keyword>